<evidence type="ECO:0000256" key="9">
    <source>
        <dbReference type="SAM" id="MobiDB-lite"/>
    </source>
</evidence>
<name>A0ABS9VTM0_9BIFI</name>
<proteinExistence type="predicted"/>
<feature type="compositionally biased region" description="Basic and acidic residues" evidence="9">
    <location>
        <begin position="596"/>
        <end position="609"/>
    </location>
</feature>
<evidence type="ECO:0000256" key="2">
    <source>
        <dbReference type="ARBA" id="ARBA00022741"/>
    </source>
</evidence>
<accession>A0ABS9VTM0</accession>
<comment type="caution">
    <text evidence="11">The sequence shown here is derived from an EMBL/GenBank/DDBJ whole genome shotgun (WGS) entry which is preliminary data.</text>
</comment>
<keyword evidence="1" id="KW-0540">Nuclease</keyword>
<organism evidence="11 12">
    <name type="scientific">Bifidobacterium amazonense</name>
    <dbReference type="NCBI Taxonomy" id="2809027"/>
    <lineage>
        <taxon>Bacteria</taxon>
        <taxon>Bacillati</taxon>
        <taxon>Actinomycetota</taxon>
        <taxon>Actinomycetes</taxon>
        <taxon>Bifidobacteriales</taxon>
        <taxon>Bifidobacteriaceae</taxon>
        <taxon>Bifidobacterium</taxon>
    </lineage>
</organism>
<reference evidence="11 12" key="1">
    <citation type="journal article" date="2021" name="Environ. Microbiol.">
        <title>Genetic insights into the dark matter of the mammalian gut microbiota through targeted genome reconstruction.</title>
        <authorList>
            <person name="Lugli G.A."/>
            <person name="Alessandri G."/>
            <person name="Milani C."/>
            <person name="Viappiani A."/>
            <person name="Fontana F."/>
            <person name="Tarracchini C."/>
            <person name="Mancabelli L."/>
            <person name="Argentini C."/>
            <person name="Ruiz L."/>
            <person name="Margolles A."/>
            <person name="van Sinderen D."/>
            <person name="Turroni F."/>
            <person name="Ventura M."/>
        </authorList>
    </citation>
    <scope>NUCLEOTIDE SEQUENCE [LARGE SCALE GENOMIC DNA]</scope>
    <source>
        <strain evidence="11 12">MA1</strain>
    </source>
</reference>
<gene>
    <name evidence="11" type="ORF">JS533_003240</name>
</gene>
<feature type="region of interest" description="Disordered" evidence="9">
    <location>
        <begin position="596"/>
        <end position="615"/>
    </location>
</feature>
<dbReference type="EMBL" id="JAFEJT020000008">
    <property type="protein sequence ID" value="MCH9275291.1"/>
    <property type="molecule type" value="Genomic_DNA"/>
</dbReference>
<evidence type="ECO:0000256" key="5">
    <source>
        <dbReference type="ARBA" id="ARBA00022806"/>
    </source>
</evidence>
<dbReference type="InterPro" id="IPR027417">
    <property type="entry name" value="P-loop_NTPase"/>
</dbReference>
<dbReference type="InterPro" id="IPR038726">
    <property type="entry name" value="PDDEXK_AddAB-type"/>
</dbReference>
<dbReference type="Gene3D" id="1.10.486.10">
    <property type="entry name" value="PCRA, domain 4"/>
    <property type="match status" value="1"/>
</dbReference>
<dbReference type="SUPFAM" id="SSF52540">
    <property type="entry name" value="P-loop containing nucleoside triphosphate hydrolases"/>
    <property type="match status" value="1"/>
</dbReference>
<dbReference type="PANTHER" id="PTHR11070:SF2">
    <property type="entry name" value="ATP-DEPENDENT DNA HELICASE SRS2"/>
    <property type="match status" value="1"/>
</dbReference>
<dbReference type="PANTHER" id="PTHR11070">
    <property type="entry name" value="UVRD / RECB / PCRA DNA HELICASE FAMILY MEMBER"/>
    <property type="match status" value="1"/>
</dbReference>
<dbReference type="Pfam" id="PF12705">
    <property type="entry name" value="PDDEXK_1"/>
    <property type="match status" value="1"/>
</dbReference>
<evidence type="ECO:0000256" key="1">
    <source>
        <dbReference type="ARBA" id="ARBA00022722"/>
    </source>
</evidence>
<keyword evidence="2" id="KW-0547">Nucleotide-binding</keyword>
<keyword evidence="3" id="KW-0227">DNA damage</keyword>
<evidence type="ECO:0000256" key="8">
    <source>
        <dbReference type="ARBA" id="ARBA00023204"/>
    </source>
</evidence>
<dbReference type="PROSITE" id="PS51217">
    <property type="entry name" value="UVRD_HELICASE_CTER"/>
    <property type="match status" value="1"/>
</dbReference>
<keyword evidence="5" id="KW-0347">Helicase</keyword>
<sequence>MTAPRYELIGLPAYGDAERDRKGGDADIDAIAPDSALDDALHGDRPLLVAGPPCSGKTTFALDALRRGIDAFGGETVRMAVSGRQNADLLADRIIRDTGPMAQARPVTTLSAIAFRLIAAIRSRLELPQPKLLNGAEQDALLRTVVDKHVGHVRAGEPCPTCALLREYFAVDDWSGVMTGDDGDAARGTADDPDAIGGGFARGVNTEFVKQLRDMLSRMNELGVSQTGETAALGALSAWSPRTERLHVQWRLAFALRREYAAAIGAAYPGEYRLDSSRLLAEGVNAVRDAEPSELPKLVVVDDCQDLTLAGFAFLEALHARDVRLVLTGNPDESVQTFRGSYPEYLFAQLHERMHATVLRIRRILPTGADPKPAHCETGAGTDGSRRGPVGRSFRDLVASRVSLSIASPQDEPLPLPQRPGKLPQLPGSLPITAVDDRGLVSDGSLATALYRSAGDEVEDVVWQIKTARLAEHRDWNDMAVIAHDNATVRRLGERLRRDGVPVRYSSVTRPLKDEPFVQGLFALLELARLRETTPDRLNMSLAAAAVYVRSRVVTLMNCPLISVGGGNDHEGHPAKLSVAEAAMGAFAALADVLPDRTEDSPEPDHTADTTDAGDAERSLNGLIRAWRAMRDTVLQARASDRVSTDDALVDAEAAAGDDLQFGIEALYLLLEFGDTDAVTAAVRAACGKDPHAAAFERLWSLVGTVAAGLRDLTSKEPQYALALAWDSCGVARRWQREALNNTDAGRAANDRLDTAMRLFDYASGSASAKDLTGFIAQVRGMRIEADSLAKTAPVDQAVTLTTPAGSAGAHWPLVWIPAMQQGVWPNLAARNTMFGGEDLADVMLTGTLADTEHAHGGDPRLASVLAGEQKSLLVALTRADERVTISAVANDDLSPSDFLYVYLPERFDRTTPQSRLPYMNVGQGDLYSGLDMTTRGLVAAARVALAVEPDGSPAGDDAIAALRLLAGSGVPEADPANWPFVADRISSAAAAGDGSPATHAHDDGAMTVTLSPSAVDGIWACPVCWLMENRFAGPRAGSTSTSFGSLIHEVARQASAAGLDLPDAYASQPAESRMERVRDDMMDLYRSLRTDPAVIARPEDRYDAARKDATAEAVFGRIASYFVSSNDAGYPVGNTANFTVGTLESAECERSFAALFDLADIAAAYNAMEDVDPVDPVELAAIMGTLVGGWPEAMSEGLTVRLTGRMDRMEHRIMPDGSRRVRLIDYKTGAVPSTQAVFNDLQLVCYQLGLAFPEGGQRGGEALRAMPRIAQSCLFHVSANAAPAQSYGQESLYQPALFHDGRLNDTPFTPRYFYKDPAKLADVPELPADPPQGVDARTWERFLALRGTQAVWALTMIARVFYAAAASRSEHLTVHPQAAHMRFCRMKAACPACAGRIDTIFETRQA</sequence>
<keyword evidence="7" id="KW-0067">ATP-binding</keyword>
<dbReference type="Gene3D" id="3.40.50.300">
    <property type="entry name" value="P-loop containing nucleotide triphosphate hydrolases"/>
    <property type="match status" value="3"/>
</dbReference>
<reference evidence="11 12" key="2">
    <citation type="journal article" date="2021" name="Syst. Appl. Microbiol.">
        <title>Phylogenetic classification of ten novel species belonging to the genus Bifidobacterium comprising B. phasiani sp. nov., B. pongonis sp. nov., B. saguinibicoloris sp. nov., B. colobi sp. nov., B. simiiventris sp. nov., B. santillanense sp. nov., B. miconis sp. nov., B. amazonense sp. nov., B. pluvialisilvae sp. nov., and B. miconisargentati sp. nov.</title>
        <authorList>
            <person name="Lugli G.A."/>
            <person name="Calvete-Torre I."/>
            <person name="Alessandri G."/>
            <person name="Milani C."/>
            <person name="Turroni F."/>
            <person name="Laiolo P."/>
            <person name="Ossiprandi M.C."/>
            <person name="Margolles A."/>
            <person name="Ruiz L."/>
            <person name="Ventura M."/>
        </authorList>
    </citation>
    <scope>NUCLEOTIDE SEQUENCE [LARGE SCALE GENOMIC DNA]</scope>
    <source>
        <strain evidence="11 12">MA1</strain>
    </source>
</reference>
<evidence type="ECO:0000256" key="6">
    <source>
        <dbReference type="ARBA" id="ARBA00022839"/>
    </source>
</evidence>
<keyword evidence="6" id="KW-0269">Exonuclease</keyword>
<keyword evidence="12" id="KW-1185">Reference proteome</keyword>
<feature type="region of interest" description="Disordered" evidence="9">
    <location>
        <begin position="370"/>
        <end position="390"/>
    </location>
</feature>
<feature type="domain" description="UvrD-like helicase C-terminal" evidence="10">
    <location>
        <begin position="399"/>
        <end position="809"/>
    </location>
</feature>
<evidence type="ECO:0000313" key="12">
    <source>
        <dbReference type="Proteomes" id="UP000710815"/>
    </source>
</evidence>
<protein>
    <submittedName>
        <fullName evidence="11">PD-(D/E)XK nuclease family protein</fullName>
    </submittedName>
</protein>
<dbReference type="RefSeq" id="WP_241513095.1">
    <property type="nucleotide sequence ID" value="NZ_JAFEJT020000008.1"/>
</dbReference>
<evidence type="ECO:0000259" key="10">
    <source>
        <dbReference type="PROSITE" id="PS51217"/>
    </source>
</evidence>
<evidence type="ECO:0000256" key="7">
    <source>
        <dbReference type="ARBA" id="ARBA00022840"/>
    </source>
</evidence>
<evidence type="ECO:0000256" key="3">
    <source>
        <dbReference type="ARBA" id="ARBA00022763"/>
    </source>
</evidence>
<keyword evidence="4" id="KW-0378">Hydrolase</keyword>
<dbReference type="InterPro" id="IPR000212">
    <property type="entry name" value="DNA_helicase_UvrD/REP"/>
</dbReference>
<dbReference type="Proteomes" id="UP000710815">
    <property type="component" value="Unassembled WGS sequence"/>
</dbReference>
<dbReference type="InterPro" id="IPR014017">
    <property type="entry name" value="DNA_helicase_UvrD-like_C"/>
</dbReference>
<keyword evidence="8" id="KW-0234">DNA repair</keyword>
<evidence type="ECO:0000313" key="11">
    <source>
        <dbReference type="EMBL" id="MCH9275291.1"/>
    </source>
</evidence>
<evidence type="ECO:0000256" key="4">
    <source>
        <dbReference type="ARBA" id="ARBA00022801"/>
    </source>
</evidence>